<sequence>MAIEASRQVADKTKSLKGFRFRDVSFKLALRVPDDANGVESQFYLRQHRESSVRTTSTWKEFQLWTLQNGEWREHCHGFVQAEYEVEDCLALTGSGGGLTSDNVSYMTELSVDRLYRNLSDSGLDFGPTFQTLSNVRLGKDLNMVATVRSPGERIQKVMPHQYIQPHLVHPATLDAIVHANLVPLVSNANYSDSTRVPTYLSDGWVSARSDLPHDSYNVSAEPKVHGRNEVTAEVTATHLEQGQTMVHMSGLVFRTISSGASKEAKDVSMHPAFNIAWKPDPWFLNRKQASKLFELPMTDEDDPSRWMKDCEALCLAYIRRYVTTMPKDTIENMAWYHQRYVSWFQHVVRQSSNESTSENITNLEARIIASGASEGKLIIAVGNALSDILNGERDPLDVIFKDKLAEDVYRNGLGSKRCYAQLCNYLDALAHKNPTLEILEIGAGTGGATRPVMATLTKNGRRYKHYDFTDISPSFFEQAKETFKDELGQMNFRVLNIEHDPLRQDFEANKYDLIVAANVLHATKKIDETLRNARRLLKPGGKLLLFEITNTEILLGSFCFGVLPGWWLSEDKDRIWGPLMSPNLWSHHLMTAGFSGLDAVFDDFASSPHQMSSILVSTVPQPDKAVESSTMSYVLTSGTPVQLQLAKNISQDISPDGSCDITTIEAIAKNDLNGSTCVVLSELDKPALVNMTEEIFESFKHVFTQSKIIMWVTRGGTATAPDPDAELITGLARVVRSERPDIKFLTVSFEASATEDIIAEKCVQILRTAQDAAENSFRIVDDTIKVPRLVQARYLMEHLQAQTGSPSVLDKSLGDESSRSLALQVGNVGHLDSLRFEDDATFDTALGDHDVEFKTMACGLRVGDLSSALGKTEESPLGCEASGIVTRAGPLSRFQPGDRVFGLSVSGAIKTNVRSTDGLLAKLPDGVSWAHGAVLPGITQPPTQFFASLDPFEQVTPFWSMVVHPHLDKP</sequence>
<feature type="region of interest" description="N-terminal hotdog fold" evidence="2">
    <location>
        <begin position="1"/>
        <end position="87"/>
    </location>
</feature>
<dbReference type="Pfam" id="PF14765">
    <property type="entry name" value="PS-DH"/>
    <property type="match status" value="1"/>
</dbReference>
<dbReference type="Gene3D" id="3.90.180.10">
    <property type="entry name" value="Medium-chain alcohol dehydrogenases, catalytic domain"/>
    <property type="match status" value="1"/>
</dbReference>
<feature type="domain" description="PKS/mFAS DH" evidence="3">
    <location>
        <begin position="1"/>
        <end position="263"/>
    </location>
</feature>
<dbReference type="SUPFAM" id="SSF53335">
    <property type="entry name" value="S-adenosyl-L-methionine-dependent methyltransferases"/>
    <property type="match status" value="1"/>
</dbReference>
<evidence type="ECO:0000313" key="4">
    <source>
        <dbReference type="EMBL" id="GJC77354.1"/>
    </source>
</evidence>
<dbReference type="EMBL" id="BPPX01000001">
    <property type="protein sequence ID" value="GJC77354.1"/>
    <property type="molecule type" value="Genomic_DNA"/>
</dbReference>
<comment type="caution">
    <text evidence="4">The sequence shown here is derived from an EMBL/GenBank/DDBJ whole genome shotgun (WGS) entry which is preliminary data.</text>
</comment>
<evidence type="ECO:0000256" key="1">
    <source>
        <dbReference type="ARBA" id="ARBA00022679"/>
    </source>
</evidence>
<gene>
    <name evidence="4" type="ORF">ColLi_00192</name>
</gene>
<keyword evidence="5" id="KW-1185">Reference proteome</keyword>
<evidence type="ECO:0000313" key="5">
    <source>
        <dbReference type="Proteomes" id="UP001055172"/>
    </source>
</evidence>
<protein>
    <submittedName>
        <fullName evidence="4">Asperfuranone polyketide synthase afoG</fullName>
    </submittedName>
</protein>
<dbReference type="InterPro" id="IPR013217">
    <property type="entry name" value="Methyltransf_12"/>
</dbReference>
<dbReference type="PROSITE" id="PS52019">
    <property type="entry name" value="PKS_MFAS_DH"/>
    <property type="match status" value="1"/>
</dbReference>
<organism evidence="4 5">
    <name type="scientific">Colletotrichum liriopes</name>
    <dbReference type="NCBI Taxonomy" id="708192"/>
    <lineage>
        <taxon>Eukaryota</taxon>
        <taxon>Fungi</taxon>
        <taxon>Dikarya</taxon>
        <taxon>Ascomycota</taxon>
        <taxon>Pezizomycotina</taxon>
        <taxon>Sordariomycetes</taxon>
        <taxon>Hypocreomycetidae</taxon>
        <taxon>Glomerellales</taxon>
        <taxon>Glomerellaceae</taxon>
        <taxon>Colletotrichum</taxon>
        <taxon>Colletotrichum spaethianum species complex</taxon>
    </lineage>
</organism>
<dbReference type="InterPro" id="IPR049551">
    <property type="entry name" value="PKS_DH_C"/>
</dbReference>
<dbReference type="SMART" id="SM00829">
    <property type="entry name" value="PKS_ER"/>
    <property type="match status" value="1"/>
</dbReference>
<dbReference type="Gene3D" id="3.40.50.720">
    <property type="entry name" value="NAD(P)-binding Rossmann-like Domain"/>
    <property type="match status" value="1"/>
</dbReference>
<dbReference type="InterPro" id="IPR050444">
    <property type="entry name" value="Polyketide_Synthase"/>
</dbReference>
<dbReference type="InterPro" id="IPR011032">
    <property type="entry name" value="GroES-like_sf"/>
</dbReference>
<dbReference type="InterPro" id="IPR042104">
    <property type="entry name" value="PKS_dehydratase_sf"/>
</dbReference>
<name>A0AA37GAK9_9PEZI</name>
<dbReference type="InterPro" id="IPR029063">
    <property type="entry name" value="SAM-dependent_MTases_sf"/>
</dbReference>
<dbReference type="InterPro" id="IPR056501">
    <property type="entry name" value="NAD-bd_HRPKS_sdrA"/>
</dbReference>
<dbReference type="PANTHER" id="PTHR45681">
    <property type="entry name" value="POLYKETIDE SYNTHASE 44-RELATED"/>
    <property type="match status" value="1"/>
</dbReference>
<accession>A0AA37GAK9</accession>
<proteinExistence type="predicted"/>
<comment type="caution">
    <text evidence="2">Lacks conserved residue(s) required for the propagation of feature annotation.</text>
</comment>
<dbReference type="Gene3D" id="3.40.50.150">
    <property type="entry name" value="Vaccinia Virus protein VP39"/>
    <property type="match status" value="1"/>
</dbReference>
<dbReference type="InterPro" id="IPR020843">
    <property type="entry name" value="ER"/>
</dbReference>
<dbReference type="GO" id="GO:0016740">
    <property type="term" value="F:transferase activity"/>
    <property type="evidence" value="ECO:0007669"/>
    <property type="project" value="UniProtKB-KW"/>
</dbReference>
<dbReference type="CDD" id="cd02440">
    <property type="entry name" value="AdoMet_MTases"/>
    <property type="match status" value="1"/>
</dbReference>
<dbReference type="GO" id="GO:0016491">
    <property type="term" value="F:oxidoreductase activity"/>
    <property type="evidence" value="ECO:0007669"/>
    <property type="project" value="InterPro"/>
</dbReference>
<dbReference type="Proteomes" id="UP001055172">
    <property type="component" value="Unassembled WGS sequence"/>
</dbReference>
<dbReference type="Pfam" id="PF08242">
    <property type="entry name" value="Methyltransf_12"/>
    <property type="match status" value="1"/>
</dbReference>
<evidence type="ECO:0000259" key="3">
    <source>
        <dbReference type="PROSITE" id="PS52019"/>
    </source>
</evidence>
<dbReference type="AlphaFoldDB" id="A0AA37GAK9"/>
<reference evidence="4 5" key="1">
    <citation type="submission" date="2021-07" db="EMBL/GenBank/DDBJ databases">
        <title>Genome data of Colletotrichum spaethianum.</title>
        <authorList>
            <person name="Utami Y.D."/>
            <person name="Hiruma K."/>
        </authorList>
    </citation>
    <scope>NUCLEOTIDE SEQUENCE [LARGE SCALE GENOMIC DNA]</scope>
    <source>
        <strain evidence="4 5">MAFF 242679</strain>
    </source>
</reference>
<keyword evidence="1" id="KW-0808">Transferase</keyword>
<dbReference type="Pfam" id="PF23114">
    <property type="entry name" value="NAD-bd_HRPKS_sdrA"/>
    <property type="match status" value="1"/>
</dbReference>
<feature type="region of interest" description="C-terminal hotdog fold" evidence="2">
    <location>
        <begin position="104"/>
        <end position="263"/>
    </location>
</feature>
<dbReference type="PANTHER" id="PTHR45681:SF6">
    <property type="entry name" value="POLYKETIDE SYNTHASE 37"/>
    <property type="match status" value="1"/>
</dbReference>
<dbReference type="SUPFAM" id="SSF50129">
    <property type="entry name" value="GroES-like"/>
    <property type="match status" value="1"/>
</dbReference>
<evidence type="ECO:0000256" key="2">
    <source>
        <dbReference type="PROSITE-ProRule" id="PRU01363"/>
    </source>
</evidence>
<dbReference type="Gene3D" id="3.10.129.110">
    <property type="entry name" value="Polyketide synthase dehydratase"/>
    <property type="match status" value="1"/>
</dbReference>
<dbReference type="InterPro" id="IPR049900">
    <property type="entry name" value="PKS_mFAS_DH"/>
</dbReference>